<dbReference type="Proteomes" id="UP001218218">
    <property type="component" value="Unassembled WGS sequence"/>
</dbReference>
<protein>
    <submittedName>
        <fullName evidence="1">Uncharacterized protein</fullName>
    </submittedName>
</protein>
<accession>A0AAD7ELI7</accession>
<proteinExistence type="predicted"/>
<sequence length="126" mass="14205">MSAVRLIWKCNKPKSKAVMQLCEALMTKAAQAYGMDTAVIRKEPHDTTKISGQWIQTVPHITGDIVDTKHNSGYALHWNLASDRITTLPDEPSSGYPNPEMWELKYKSGKGFILVDDETETVREIE</sequence>
<dbReference type="EMBL" id="JARIHO010000035">
    <property type="protein sequence ID" value="KAJ7331496.1"/>
    <property type="molecule type" value="Genomic_DNA"/>
</dbReference>
<dbReference type="AlphaFoldDB" id="A0AAD7ELI7"/>
<organism evidence="1 2">
    <name type="scientific">Mycena albidolilacea</name>
    <dbReference type="NCBI Taxonomy" id="1033008"/>
    <lineage>
        <taxon>Eukaryota</taxon>
        <taxon>Fungi</taxon>
        <taxon>Dikarya</taxon>
        <taxon>Basidiomycota</taxon>
        <taxon>Agaricomycotina</taxon>
        <taxon>Agaricomycetes</taxon>
        <taxon>Agaricomycetidae</taxon>
        <taxon>Agaricales</taxon>
        <taxon>Marasmiineae</taxon>
        <taxon>Mycenaceae</taxon>
        <taxon>Mycena</taxon>
    </lineage>
</organism>
<evidence type="ECO:0000313" key="2">
    <source>
        <dbReference type="Proteomes" id="UP001218218"/>
    </source>
</evidence>
<keyword evidence="2" id="KW-1185">Reference proteome</keyword>
<reference evidence="1" key="1">
    <citation type="submission" date="2023-03" db="EMBL/GenBank/DDBJ databases">
        <title>Massive genome expansion in bonnet fungi (Mycena s.s.) driven by repeated elements and novel gene families across ecological guilds.</title>
        <authorList>
            <consortium name="Lawrence Berkeley National Laboratory"/>
            <person name="Harder C.B."/>
            <person name="Miyauchi S."/>
            <person name="Viragh M."/>
            <person name="Kuo A."/>
            <person name="Thoen E."/>
            <person name="Andreopoulos B."/>
            <person name="Lu D."/>
            <person name="Skrede I."/>
            <person name="Drula E."/>
            <person name="Henrissat B."/>
            <person name="Morin E."/>
            <person name="Kohler A."/>
            <person name="Barry K."/>
            <person name="LaButti K."/>
            <person name="Morin E."/>
            <person name="Salamov A."/>
            <person name="Lipzen A."/>
            <person name="Mereny Z."/>
            <person name="Hegedus B."/>
            <person name="Baldrian P."/>
            <person name="Stursova M."/>
            <person name="Weitz H."/>
            <person name="Taylor A."/>
            <person name="Grigoriev I.V."/>
            <person name="Nagy L.G."/>
            <person name="Martin F."/>
            <person name="Kauserud H."/>
        </authorList>
    </citation>
    <scope>NUCLEOTIDE SEQUENCE</scope>
    <source>
        <strain evidence="1">CBHHK002</strain>
    </source>
</reference>
<comment type="caution">
    <text evidence="1">The sequence shown here is derived from an EMBL/GenBank/DDBJ whole genome shotgun (WGS) entry which is preliminary data.</text>
</comment>
<name>A0AAD7ELI7_9AGAR</name>
<gene>
    <name evidence="1" type="ORF">DFH08DRAFT_814804</name>
</gene>
<evidence type="ECO:0000313" key="1">
    <source>
        <dbReference type="EMBL" id="KAJ7331496.1"/>
    </source>
</evidence>